<feature type="chain" id="PRO_5045648403" evidence="2">
    <location>
        <begin position="33"/>
        <end position="141"/>
    </location>
</feature>
<keyword evidence="4" id="KW-1185">Reference proteome</keyword>
<feature type="region of interest" description="Disordered" evidence="1">
    <location>
        <begin position="30"/>
        <end position="68"/>
    </location>
</feature>
<feature type="signal peptide" evidence="2">
    <location>
        <begin position="1"/>
        <end position="32"/>
    </location>
</feature>
<protein>
    <submittedName>
        <fullName evidence="3">SH3 domain-containing protein</fullName>
    </submittedName>
</protein>
<accession>A0ABU7PG93</accession>
<proteinExistence type="predicted"/>
<keyword evidence="2" id="KW-0732">Signal</keyword>
<reference evidence="3 4" key="1">
    <citation type="submission" date="2023-12" db="EMBL/GenBank/DDBJ databases">
        <title>Streptomyces sp. V4-01.</title>
        <authorList>
            <person name="Somphong A."/>
            <person name="Phongsopitanun W."/>
        </authorList>
    </citation>
    <scope>NUCLEOTIDE SEQUENCE [LARGE SCALE GENOMIC DNA]</scope>
    <source>
        <strain evidence="3 4">V4-01</strain>
    </source>
</reference>
<evidence type="ECO:0000313" key="3">
    <source>
        <dbReference type="EMBL" id="MEE4544796.1"/>
    </source>
</evidence>
<dbReference type="RefSeq" id="WP_330797912.1">
    <property type="nucleotide sequence ID" value="NZ_JAZEWV010000021.1"/>
</dbReference>
<gene>
    <name evidence="3" type="ORF">V2S66_22860</name>
</gene>
<feature type="compositionally biased region" description="Low complexity" evidence="1">
    <location>
        <begin position="41"/>
        <end position="66"/>
    </location>
</feature>
<dbReference type="Proteomes" id="UP001344658">
    <property type="component" value="Unassembled WGS sequence"/>
</dbReference>
<evidence type="ECO:0000256" key="1">
    <source>
        <dbReference type="SAM" id="MobiDB-lite"/>
    </source>
</evidence>
<dbReference type="Gene3D" id="2.30.30.40">
    <property type="entry name" value="SH3 Domains"/>
    <property type="match status" value="1"/>
</dbReference>
<comment type="caution">
    <text evidence="3">The sequence shown here is derived from an EMBL/GenBank/DDBJ whole genome shotgun (WGS) entry which is preliminary data.</text>
</comment>
<sequence>MQRPATSKFLTTVALTAGAAALSVLGGSPAGASPVDPSPVSAGQAAHSSAQQPSAAQPAAPQPAAAHVDGRVVSNLPLTIRSLATTNSTALGSYAPGTIVHIACKKNGQTVDGNPRWYKLSDRTGWLAARYVVNLGTVPWC</sequence>
<name>A0ABU7PG93_9ACTN</name>
<evidence type="ECO:0000256" key="2">
    <source>
        <dbReference type="SAM" id="SignalP"/>
    </source>
</evidence>
<dbReference type="EMBL" id="JAZEWV010000021">
    <property type="protein sequence ID" value="MEE4544796.1"/>
    <property type="molecule type" value="Genomic_DNA"/>
</dbReference>
<organism evidence="3 4">
    <name type="scientific">Actinacidiphila polyblastidii</name>
    <dbReference type="NCBI Taxonomy" id="3110430"/>
    <lineage>
        <taxon>Bacteria</taxon>
        <taxon>Bacillati</taxon>
        <taxon>Actinomycetota</taxon>
        <taxon>Actinomycetes</taxon>
        <taxon>Kitasatosporales</taxon>
        <taxon>Streptomycetaceae</taxon>
        <taxon>Actinacidiphila</taxon>
    </lineage>
</organism>
<evidence type="ECO:0000313" key="4">
    <source>
        <dbReference type="Proteomes" id="UP001344658"/>
    </source>
</evidence>